<dbReference type="GO" id="GO:0016831">
    <property type="term" value="F:carboxy-lyase activity"/>
    <property type="evidence" value="ECO:0007669"/>
    <property type="project" value="InterPro"/>
</dbReference>
<gene>
    <name evidence="2" type="ORF">J5U23_01801</name>
</gene>
<dbReference type="PANTHER" id="PTHR21240:SF28">
    <property type="entry name" value="ISO-OROTATE DECARBOXYLASE (EUROFUNG)"/>
    <property type="match status" value="1"/>
</dbReference>
<evidence type="ECO:0000313" key="2">
    <source>
        <dbReference type="EMBL" id="QXJ28932.1"/>
    </source>
</evidence>
<dbReference type="OrthoDB" id="189863at2157"/>
<dbReference type="KEGG" id="sshi:J5U23_01801"/>
<name>A0A8F5BPA3_SACSH</name>
<dbReference type="GeneID" id="65563318"/>
<proteinExistence type="predicted"/>
<organism evidence="2 3">
    <name type="scientific">Saccharolobus shibatae (strain ATCC 51178 / DSM 5389 / JCM 8931 / NBRC 15437 / B12)</name>
    <name type="common">Sulfolobus shibatae</name>
    <dbReference type="NCBI Taxonomy" id="523848"/>
    <lineage>
        <taxon>Archaea</taxon>
        <taxon>Thermoproteota</taxon>
        <taxon>Thermoprotei</taxon>
        <taxon>Sulfolobales</taxon>
        <taxon>Sulfolobaceae</taxon>
        <taxon>Saccharolobus</taxon>
    </lineage>
</organism>
<dbReference type="GO" id="GO:0016787">
    <property type="term" value="F:hydrolase activity"/>
    <property type="evidence" value="ECO:0007669"/>
    <property type="project" value="InterPro"/>
</dbReference>
<dbReference type="Pfam" id="PF04909">
    <property type="entry name" value="Amidohydro_2"/>
    <property type="match status" value="1"/>
</dbReference>
<feature type="domain" description="Amidohydrolase-related" evidence="1">
    <location>
        <begin position="95"/>
        <end position="405"/>
    </location>
</feature>
<dbReference type="AlphaFoldDB" id="A0A8F5BPA3"/>
<dbReference type="GO" id="GO:0019748">
    <property type="term" value="P:secondary metabolic process"/>
    <property type="evidence" value="ECO:0007669"/>
    <property type="project" value="TreeGrafter"/>
</dbReference>
<dbReference type="GO" id="GO:0005737">
    <property type="term" value="C:cytoplasm"/>
    <property type="evidence" value="ECO:0007669"/>
    <property type="project" value="TreeGrafter"/>
</dbReference>
<accession>A0A8F5BPA3</accession>
<dbReference type="EMBL" id="CP077717">
    <property type="protein sequence ID" value="QXJ28932.1"/>
    <property type="molecule type" value="Genomic_DNA"/>
</dbReference>
<dbReference type="InterPro" id="IPR032465">
    <property type="entry name" value="ACMSD"/>
</dbReference>
<evidence type="ECO:0000259" key="1">
    <source>
        <dbReference type="Pfam" id="PF04909"/>
    </source>
</evidence>
<protein>
    <recommendedName>
        <fullName evidence="1">Amidohydrolase-related domain-containing protein</fullName>
    </recommendedName>
</protein>
<dbReference type="PANTHER" id="PTHR21240">
    <property type="entry name" value="2-AMINO-3-CARBOXYLMUCONATE-6-SEMIALDEHYDE DECARBOXYLASE"/>
    <property type="match status" value="1"/>
</dbReference>
<reference evidence="2" key="1">
    <citation type="journal article" date="2021" name="Environ. Microbiol.">
        <title>New insights into the diversity and evolution of the archaeal mobilome from three complete genomes of Saccharolobus shibatae.</title>
        <authorList>
            <person name="Medvedeva S."/>
            <person name="Brandt D."/>
            <person name="Cvirkaite-Krupovic V."/>
            <person name="Liu Y."/>
            <person name="Severinov K."/>
            <person name="Ishino S."/>
            <person name="Ishino Y."/>
            <person name="Prangishvili D."/>
            <person name="Kalinowski J."/>
            <person name="Krupovic M."/>
        </authorList>
    </citation>
    <scope>NUCLEOTIDE SEQUENCE</scope>
    <source>
        <strain evidence="2">B12</strain>
    </source>
</reference>
<dbReference type="RefSeq" id="WP_218265912.1">
    <property type="nucleotide sequence ID" value="NZ_CP077717.1"/>
</dbReference>
<dbReference type="InterPro" id="IPR006680">
    <property type="entry name" value="Amidohydro-rel"/>
</dbReference>
<sequence length="406" mass="46485">MLSKPDELKDTIIVDAEAHLMESPEEYQDYLEKPYRIPMIVKDVVTNTRYLVVDGKLVPRPFGFGGGMILGNIDHARNPYWGANNPKLKAKGFSLDDIEGRLRDMDQMGIDIQIVACTNCLSIPNIKDRNYANALAKAYNNYVSDKLREIEDRRILASAIVPLQDVDLAIKELERAKELGFKSVVVPPYVSNGTYIASKPIWEEEFFKFFEKVAQLDMILIIHPTGATNESPFAFQFYNWYYVRSIAFPFSNMATLTGLVGEGIFERLSKLKVCFAESGGSWLPYWIWWLDETIEHGALRKYFKDRFGIDPYPNLKKLASEYLQQGNIYVSLESDEPPELVRYLVEKLGMENNLLFGTDYPHVSDIEYFPDEISVFIENVAKPANLALNQIRKVLGENAVELFNLR</sequence>
<dbReference type="Proteomes" id="UP000694018">
    <property type="component" value="Chromosome"/>
</dbReference>
<evidence type="ECO:0000313" key="3">
    <source>
        <dbReference type="Proteomes" id="UP000694018"/>
    </source>
</evidence>